<comment type="caution">
    <text evidence="1">The sequence shown here is derived from an EMBL/GenBank/DDBJ whole genome shotgun (WGS) entry which is preliminary data.</text>
</comment>
<name>A0ABD3WYQ9_SINWO</name>
<dbReference type="PANTHER" id="PTHR14187:SF46">
    <property type="entry name" value="HEAT SHOCK 70 KDA PROTEIN 12A"/>
    <property type="match status" value="1"/>
</dbReference>
<proteinExistence type="predicted"/>
<keyword evidence="2" id="KW-1185">Reference proteome</keyword>
<dbReference type="EMBL" id="JBJQND010000004">
    <property type="protein sequence ID" value="KAL3878937.1"/>
    <property type="molecule type" value="Genomic_DNA"/>
</dbReference>
<dbReference type="Proteomes" id="UP001634394">
    <property type="component" value="Unassembled WGS sequence"/>
</dbReference>
<accession>A0ABD3WYQ9</accession>
<evidence type="ECO:0000313" key="2">
    <source>
        <dbReference type="Proteomes" id="UP001634394"/>
    </source>
</evidence>
<dbReference type="PANTHER" id="PTHR14187">
    <property type="entry name" value="ALPHA KINASE/ELONGATION FACTOR 2 KINASE"/>
    <property type="match status" value="1"/>
</dbReference>
<dbReference type="AlphaFoldDB" id="A0ABD3WYQ9"/>
<organism evidence="1 2">
    <name type="scientific">Sinanodonta woodiana</name>
    <name type="common">Chinese pond mussel</name>
    <name type="synonym">Anodonta woodiana</name>
    <dbReference type="NCBI Taxonomy" id="1069815"/>
    <lineage>
        <taxon>Eukaryota</taxon>
        <taxon>Metazoa</taxon>
        <taxon>Spiralia</taxon>
        <taxon>Lophotrochozoa</taxon>
        <taxon>Mollusca</taxon>
        <taxon>Bivalvia</taxon>
        <taxon>Autobranchia</taxon>
        <taxon>Heteroconchia</taxon>
        <taxon>Palaeoheterodonta</taxon>
        <taxon>Unionida</taxon>
        <taxon>Unionoidea</taxon>
        <taxon>Unionidae</taxon>
        <taxon>Unioninae</taxon>
        <taxon>Sinanodonta</taxon>
    </lineage>
</organism>
<sequence length="227" mass="25620">MRGFFDTSIKSVCNHLQTFHDDNEKYGITVALLVGGFAESPMLSGAIQENCSSWKAMVPDGASLTVLKGAVLYGYDQSVIVYRVARYTYGVKVRSKFIDGVHPEDYLVFNEEGERFCKHIFRTFLTEGTLVRHNQIVYESKGSRPFDSKSDHLNIQIYASTVKDTKFVTNDCCFCLGILTVTGLDTSIPRNQRRVDYTITHKGTDLHVYATDTRSGRKLNAYIDLLD</sequence>
<gene>
    <name evidence="1" type="ORF">ACJMK2_031261</name>
</gene>
<evidence type="ECO:0000313" key="1">
    <source>
        <dbReference type="EMBL" id="KAL3878937.1"/>
    </source>
</evidence>
<reference evidence="1 2" key="1">
    <citation type="submission" date="2024-11" db="EMBL/GenBank/DDBJ databases">
        <title>Chromosome-level genome assembly of the freshwater bivalve Anodonta woodiana.</title>
        <authorList>
            <person name="Chen X."/>
        </authorList>
    </citation>
    <scope>NUCLEOTIDE SEQUENCE [LARGE SCALE GENOMIC DNA]</scope>
    <source>
        <strain evidence="1">MN2024</strain>
        <tissue evidence="1">Gills</tissue>
    </source>
</reference>
<protein>
    <submittedName>
        <fullName evidence="1">Uncharacterized protein</fullName>
    </submittedName>
</protein>